<dbReference type="Gene3D" id="3.40.50.2000">
    <property type="entry name" value="Glycogen Phosphorylase B"/>
    <property type="match status" value="2"/>
</dbReference>
<protein>
    <submittedName>
        <fullName evidence="3">Glycosyltransferase WbuB</fullName>
    </submittedName>
</protein>
<dbReference type="SUPFAM" id="SSF53756">
    <property type="entry name" value="UDP-Glycosyltransferase/glycogen phosphorylase"/>
    <property type="match status" value="1"/>
</dbReference>
<dbReference type="Proteomes" id="UP000660110">
    <property type="component" value="Unassembled WGS sequence"/>
</dbReference>
<dbReference type="AlphaFoldDB" id="A0A917B575"/>
<dbReference type="Pfam" id="PF00534">
    <property type="entry name" value="Glycos_transf_1"/>
    <property type="match status" value="1"/>
</dbReference>
<dbReference type="Pfam" id="PF13579">
    <property type="entry name" value="Glyco_trans_4_4"/>
    <property type="match status" value="1"/>
</dbReference>
<dbReference type="RefSeq" id="WP_188377514.1">
    <property type="nucleotide sequence ID" value="NZ_BMEL01000002.1"/>
</dbReference>
<name>A0A917B575_HALAA</name>
<reference evidence="3" key="1">
    <citation type="journal article" date="2014" name="Int. J. Syst. Evol. Microbiol.">
        <title>Complete genome sequence of Corynebacterium casei LMG S-19264T (=DSM 44701T), isolated from a smear-ripened cheese.</title>
        <authorList>
            <consortium name="US DOE Joint Genome Institute (JGI-PGF)"/>
            <person name="Walter F."/>
            <person name="Albersmeier A."/>
            <person name="Kalinowski J."/>
            <person name="Ruckert C."/>
        </authorList>
    </citation>
    <scope>NUCLEOTIDE SEQUENCE</scope>
    <source>
        <strain evidence="3">CGMCC 1.12153</strain>
    </source>
</reference>
<dbReference type="EMBL" id="BMEL01000002">
    <property type="protein sequence ID" value="GGF22676.1"/>
    <property type="molecule type" value="Genomic_DNA"/>
</dbReference>
<dbReference type="PANTHER" id="PTHR45947">
    <property type="entry name" value="SULFOQUINOVOSYL TRANSFERASE SQD2"/>
    <property type="match status" value="1"/>
</dbReference>
<gene>
    <name evidence="3" type="ORF">GCM10010954_21870</name>
</gene>
<reference evidence="3" key="2">
    <citation type="submission" date="2020-09" db="EMBL/GenBank/DDBJ databases">
        <authorList>
            <person name="Sun Q."/>
            <person name="Zhou Y."/>
        </authorList>
    </citation>
    <scope>NUCLEOTIDE SEQUENCE</scope>
    <source>
        <strain evidence="3">CGMCC 1.12153</strain>
    </source>
</reference>
<comment type="caution">
    <text evidence="3">The sequence shown here is derived from an EMBL/GenBank/DDBJ whole genome shotgun (WGS) entry which is preliminary data.</text>
</comment>
<dbReference type="GO" id="GO:0016758">
    <property type="term" value="F:hexosyltransferase activity"/>
    <property type="evidence" value="ECO:0007669"/>
    <property type="project" value="TreeGrafter"/>
</dbReference>
<dbReference type="CDD" id="cd03794">
    <property type="entry name" value="GT4_WbuB-like"/>
    <property type="match status" value="1"/>
</dbReference>
<evidence type="ECO:0000259" key="2">
    <source>
        <dbReference type="Pfam" id="PF13579"/>
    </source>
</evidence>
<dbReference type="PANTHER" id="PTHR45947:SF3">
    <property type="entry name" value="SULFOQUINOVOSYL TRANSFERASE SQD2"/>
    <property type="match status" value="1"/>
</dbReference>
<sequence>MRILYIHQYFKTRGDAGGTRSYEFGRHLVNKGHEVTVLTTDINYDYPVEKFSKNAKVYNIDGMKVIAVKGKYSNYMSYPKRILSFLSFMINSTFISLKESKKYDVIFATSTPLTVAVPALITKKINKTPYIFEVRDLWPEVPIKVGAIKNKIIIKLLKILETTTYKNAEHIVALSPGMQDGVINTGISKNKTTLVPNCSDIDLFGKKNAKAVPMLSTLKKKYNLIVTHGGSMGVANGLDYIIKTAKYLKEKGVEDICFVLTGDGKTKPKLESMVNKHRLDNVIFLGKISKENMPNVLEGSDITLTIFKNLPILATNSPNKFFDSLAAARPTIVNSNGWTKDIVEDNQIGFYVNPEKPSELGELLIDLKKEKEMLKEMGRRARQLAEKQYDRKKLAEKVEKILLNYK</sequence>
<proteinExistence type="predicted"/>
<keyword evidence="4" id="KW-1185">Reference proteome</keyword>
<feature type="domain" description="Glycosyltransferase subfamily 4-like N-terminal" evidence="2">
    <location>
        <begin position="18"/>
        <end position="198"/>
    </location>
</feature>
<evidence type="ECO:0000313" key="3">
    <source>
        <dbReference type="EMBL" id="GGF22676.1"/>
    </source>
</evidence>
<feature type="domain" description="Glycosyl transferase family 1" evidence="1">
    <location>
        <begin position="229"/>
        <end position="383"/>
    </location>
</feature>
<evidence type="ECO:0000259" key="1">
    <source>
        <dbReference type="Pfam" id="PF00534"/>
    </source>
</evidence>
<evidence type="ECO:0000313" key="4">
    <source>
        <dbReference type="Proteomes" id="UP000660110"/>
    </source>
</evidence>
<accession>A0A917B575</accession>
<dbReference type="InterPro" id="IPR050194">
    <property type="entry name" value="Glycosyltransferase_grp1"/>
</dbReference>
<dbReference type="InterPro" id="IPR028098">
    <property type="entry name" value="Glyco_trans_4-like_N"/>
</dbReference>
<organism evidence="3 4">
    <name type="scientific">Halobacillus andaensis</name>
    <dbReference type="NCBI Taxonomy" id="1176239"/>
    <lineage>
        <taxon>Bacteria</taxon>
        <taxon>Bacillati</taxon>
        <taxon>Bacillota</taxon>
        <taxon>Bacilli</taxon>
        <taxon>Bacillales</taxon>
        <taxon>Bacillaceae</taxon>
        <taxon>Halobacillus</taxon>
    </lineage>
</organism>
<dbReference type="InterPro" id="IPR001296">
    <property type="entry name" value="Glyco_trans_1"/>
</dbReference>